<feature type="compositionally biased region" description="Low complexity" evidence="1">
    <location>
        <begin position="88"/>
        <end position="98"/>
    </location>
</feature>
<protein>
    <submittedName>
        <fullName evidence="2">Uncharacterized protein</fullName>
    </submittedName>
</protein>
<feature type="compositionally biased region" description="Basic and acidic residues" evidence="1">
    <location>
        <begin position="207"/>
        <end position="226"/>
    </location>
</feature>
<dbReference type="EMBL" id="AP019620">
    <property type="protein sequence ID" value="BBJ38469.1"/>
    <property type="molecule type" value="Genomic_DNA"/>
</dbReference>
<accession>A0A499UMX5</accession>
<feature type="compositionally biased region" description="Low complexity" evidence="1">
    <location>
        <begin position="133"/>
        <end position="144"/>
    </location>
</feature>
<feature type="region of interest" description="Disordered" evidence="1">
    <location>
        <begin position="1"/>
        <end position="226"/>
    </location>
</feature>
<name>A0A499UMX5_9ACTN</name>
<sequence>MTASSRACCHPSCGSASGTPRSCRHRHAWEVPSDATAEGSRAAAPGVEDGACPRPGSAGSTRPHTPPVPSVQRGGDGRLVRRTRTDGAAALLRPVAARRAGHGRQWRGRGGSAYRARPSAAAHGRTGTGGGTEATPAASGAAPETKARPGPGADPKFATLKKDVRRKKRSVASSHPPPRTEAGAAQDAARPPKDDEEAQGKTANAEKMNEAKPKDFDKDAFIRAVE</sequence>
<dbReference type="AlphaFoldDB" id="A0A499UMX5"/>
<organism evidence="2 3">
    <name type="scientific">Streptomyces antimycoticus</name>
    <dbReference type="NCBI Taxonomy" id="68175"/>
    <lineage>
        <taxon>Bacteria</taxon>
        <taxon>Bacillati</taxon>
        <taxon>Actinomycetota</taxon>
        <taxon>Actinomycetes</taxon>
        <taxon>Kitasatosporales</taxon>
        <taxon>Streptomycetaceae</taxon>
        <taxon>Streptomyces</taxon>
        <taxon>Streptomyces violaceusniger group</taxon>
    </lineage>
</organism>
<evidence type="ECO:0000256" key="1">
    <source>
        <dbReference type="SAM" id="MobiDB-lite"/>
    </source>
</evidence>
<gene>
    <name evidence="2" type="ORF">SSPO_011870</name>
</gene>
<evidence type="ECO:0000313" key="2">
    <source>
        <dbReference type="EMBL" id="BBJ38469.1"/>
    </source>
</evidence>
<proteinExistence type="predicted"/>
<dbReference type="Proteomes" id="UP000463951">
    <property type="component" value="Chromosome"/>
</dbReference>
<reference evidence="2 3" key="1">
    <citation type="journal article" date="2020" name="Int. J. Syst. Evol. Microbiol.">
        <title>Reclassification of Streptomyces castelarensis and Streptomyces sporoclivatus as later heterotypic synonyms of Streptomyces antimycoticus.</title>
        <authorList>
            <person name="Komaki H."/>
            <person name="Tamura T."/>
        </authorList>
    </citation>
    <scope>NUCLEOTIDE SEQUENCE [LARGE SCALE GENOMIC DNA]</scope>
    <source>
        <strain evidence="2 3">NBRC 100767</strain>
    </source>
</reference>
<feature type="compositionally biased region" description="Basic and acidic residues" evidence="1">
    <location>
        <begin position="75"/>
        <end position="85"/>
    </location>
</feature>
<evidence type="ECO:0000313" key="3">
    <source>
        <dbReference type="Proteomes" id="UP000463951"/>
    </source>
</evidence>